<evidence type="ECO:0000313" key="11">
    <source>
        <dbReference type="Proteomes" id="UP000317036"/>
    </source>
</evidence>
<comment type="similarity">
    <text evidence="2">Belongs to the GerABKC lipoprotein family.</text>
</comment>
<evidence type="ECO:0000313" key="10">
    <source>
        <dbReference type="EMBL" id="TVY11253.1"/>
    </source>
</evidence>
<evidence type="ECO:0000256" key="6">
    <source>
        <dbReference type="ARBA" id="ARBA00023139"/>
    </source>
</evidence>
<protein>
    <submittedName>
        <fullName evidence="10">Ger(X)C family spore germination protein</fullName>
    </submittedName>
</protein>
<keyword evidence="3" id="KW-0309">Germination</keyword>
<evidence type="ECO:0000256" key="5">
    <source>
        <dbReference type="ARBA" id="ARBA00023136"/>
    </source>
</evidence>
<evidence type="ECO:0000256" key="7">
    <source>
        <dbReference type="ARBA" id="ARBA00023288"/>
    </source>
</evidence>
<keyword evidence="7" id="KW-0449">Lipoprotein</keyword>
<dbReference type="PROSITE" id="PS51257">
    <property type="entry name" value="PROKAR_LIPOPROTEIN"/>
    <property type="match status" value="1"/>
</dbReference>
<keyword evidence="5" id="KW-0472">Membrane</keyword>
<evidence type="ECO:0000256" key="4">
    <source>
        <dbReference type="ARBA" id="ARBA00022729"/>
    </source>
</evidence>
<comment type="subcellular location">
    <subcellularLocation>
        <location evidence="1">Membrane</location>
        <topology evidence="1">Lipid-anchor</topology>
    </subcellularLocation>
</comment>
<dbReference type="NCBIfam" id="TIGR02887">
    <property type="entry name" value="spore_ger_x_C"/>
    <property type="match status" value="1"/>
</dbReference>
<reference evidence="10 11" key="1">
    <citation type="submission" date="2019-07" db="EMBL/GenBank/DDBJ databases">
        <authorList>
            <person name="Kim J."/>
        </authorList>
    </citation>
    <scope>NUCLEOTIDE SEQUENCE [LARGE SCALE GENOMIC DNA]</scope>
    <source>
        <strain evidence="10 11">JC52</strain>
    </source>
</reference>
<keyword evidence="11" id="KW-1185">Reference proteome</keyword>
<dbReference type="AlphaFoldDB" id="A0A559KGJ7"/>
<organism evidence="10 11">
    <name type="scientific">Paenibacillus cremeus</name>
    <dbReference type="NCBI Taxonomy" id="2163881"/>
    <lineage>
        <taxon>Bacteria</taxon>
        <taxon>Bacillati</taxon>
        <taxon>Bacillota</taxon>
        <taxon>Bacilli</taxon>
        <taxon>Bacillales</taxon>
        <taxon>Paenibacillaceae</taxon>
        <taxon>Paenibacillus</taxon>
    </lineage>
</organism>
<comment type="caution">
    <text evidence="10">The sequence shown here is derived from an EMBL/GenBank/DDBJ whole genome shotgun (WGS) entry which is preliminary data.</text>
</comment>
<dbReference type="GO" id="GO:0009847">
    <property type="term" value="P:spore germination"/>
    <property type="evidence" value="ECO:0007669"/>
    <property type="project" value="InterPro"/>
</dbReference>
<keyword evidence="4" id="KW-0732">Signal</keyword>
<gene>
    <name evidence="10" type="ORF">FPZ49_03190</name>
</gene>
<dbReference type="InterPro" id="IPR008844">
    <property type="entry name" value="Spore_GerAC-like"/>
</dbReference>
<dbReference type="InterPro" id="IPR038501">
    <property type="entry name" value="Spore_GerAC_C_sf"/>
</dbReference>
<dbReference type="OrthoDB" id="9816067at2"/>
<dbReference type="Pfam" id="PF25198">
    <property type="entry name" value="Spore_GerAC_N"/>
    <property type="match status" value="1"/>
</dbReference>
<dbReference type="Pfam" id="PF05504">
    <property type="entry name" value="Spore_GerAC"/>
    <property type="match status" value="1"/>
</dbReference>
<evidence type="ECO:0000256" key="3">
    <source>
        <dbReference type="ARBA" id="ARBA00022544"/>
    </source>
</evidence>
<dbReference type="RefSeq" id="WP_144843110.1">
    <property type="nucleotide sequence ID" value="NZ_VNJI01000003.1"/>
</dbReference>
<dbReference type="Gene3D" id="3.30.300.210">
    <property type="entry name" value="Nutrient germinant receptor protein C, domain 3"/>
    <property type="match status" value="1"/>
</dbReference>
<proteinExistence type="inferred from homology"/>
<accession>A0A559KGJ7</accession>
<dbReference type="InterPro" id="IPR046953">
    <property type="entry name" value="Spore_GerAC-like_C"/>
</dbReference>
<dbReference type="PANTHER" id="PTHR35789:SF1">
    <property type="entry name" value="SPORE GERMINATION PROTEIN B3"/>
    <property type="match status" value="1"/>
</dbReference>
<feature type="domain" description="Spore germination GerAC-like C-terminal" evidence="8">
    <location>
        <begin position="201"/>
        <end position="351"/>
    </location>
</feature>
<name>A0A559KGJ7_9BACL</name>
<dbReference type="GO" id="GO:0016020">
    <property type="term" value="C:membrane"/>
    <property type="evidence" value="ECO:0007669"/>
    <property type="project" value="UniProtKB-SubCell"/>
</dbReference>
<dbReference type="Proteomes" id="UP000317036">
    <property type="component" value="Unassembled WGS sequence"/>
</dbReference>
<keyword evidence="6" id="KW-0564">Palmitate</keyword>
<dbReference type="EMBL" id="VNJI01000003">
    <property type="protein sequence ID" value="TVY11253.1"/>
    <property type="molecule type" value="Genomic_DNA"/>
</dbReference>
<evidence type="ECO:0000256" key="2">
    <source>
        <dbReference type="ARBA" id="ARBA00007886"/>
    </source>
</evidence>
<evidence type="ECO:0000259" key="9">
    <source>
        <dbReference type="Pfam" id="PF25198"/>
    </source>
</evidence>
<evidence type="ECO:0000259" key="8">
    <source>
        <dbReference type="Pfam" id="PF05504"/>
    </source>
</evidence>
<dbReference type="PANTHER" id="PTHR35789">
    <property type="entry name" value="SPORE GERMINATION PROTEIN B3"/>
    <property type="match status" value="1"/>
</dbReference>
<evidence type="ECO:0000256" key="1">
    <source>
        <dbReference type="ARBA" id="ARBA00004635"/>
    </source>
</evidence>
<feature type="domain" description="Spore germination protein N-terminal" evidence="9">
    <location>
        <begin position="24"/>
        <end position="190"/>
    </location>
</feature>
<sequence length="356" mass="40736">MMLKKLYTGTLLILCAAFLTGCWDIKDLNHRVLPIVMGISKGKTHKYRLHIQIPLPERNRLISKVYYKEADTISKALTEIDTDIEAGIDFMHVQLIVIDRKVAEEGIQDEVAFIMRSQQIPSKALLAITSEEMGELLTRTGNVIQNEESALINFFNKNAGWSPEINLAYIWNAFGAIHSDTEDITIPILRSGKSTMLEFLGSAVMAKGQMKGDIEKEQSLLINLFEELFEGSVVQVMGGASVAIVKCKNDLHTEWREQHPFLRMNMRLSLHLIENNDKRSEHEIEEAFSKDIKTRYEELFKHLKKLRSDALGIGQHFRSKLPLDQLPNWRQMYYPNLETEMNIKCNISNSGDIRSN</sequence>
<dbReference type="InterPro" id="IPR057336">
    <property type="entry name" value="GerAC_N"/>
</dbReference>